<dbReference type="OrthoDB" id="4358740at2759"/>
<keyword evidence="3" id="KW-1185">Reference proteome</keyword>
<dbReference type="AlphaFoldDB" id="A0A6A6NNT5"/>
<evidence type="ECO:0000313" key="2">
    <source>
        <dbReference type="EMBL" id="KAF2453044.1"/>
    </source>
</evidence>
<accession>A0A6A6NNT5</accession>
<protein>
    <submittedName>
        <fullName evidence="2">Uncharacterized protein</fullName>
    </submittedName>
</protein>
<name>A0A6A6NNT5_9PEZI</name>
<sequence length="122" mass="13591">MLQARTPTRVSVFLRKKSPLYSDAYDEVARTASSTLDIPPPGRCRLLAVQVWPRLTVLVFDAFHDGYDAAAAHHVADLPARVNVHVAKQHNYHGWAGQPPYVEDQTGRVPPTYSDPRDASML</sequence>
<gene>
    <name evidence="2" type="ORF">BDY21DRAFT_145672</name>
</gene>
<dbReference type="EMBL" id="MU001700">
    <property type="protein sequence ID" value="KAF2453044.1"/>
    <property type="molecule type" value="Genomic_DNA"/>
</dbReference>
<reference evidence="2" key="1">
    <citation type="journal article" date="2020" name="Stud. Mycol.">
        <title>101 Dothideomycetes genomes: a test case for predicting lifestyles and emergence of pathogens.</title>
        <authorList>
            <person name="Haridas S."/>
            <person name="Albert R."/>
            <person name="Binder M."/>
            <person name="Bloem J."/>
            <person name="Labutti K."/>
            <person name="Salamov A."/>
            <person name="Andreopoulos B."/>
            <person name="Baker S."/>
            <person name="Barry K."/>
            <person name="Bills G."/>
            <person name="Bluhm B."/>
            <person name="Cannon C."/>
            <person name="Castanera R."/>
            <person name="Culley D."/>
            <person name="Daum C."/>
            <person name="Ezra D."/>
            <person name="Gonzalez J."/>
            <person name="Henrissat B."/>
            <person name="Kuo A."/>
            <person name="Liang C."/>
            <person name="Lipzen A."/>
            <person name="Lutzoni F."/>
            <person name="Magnuson J."/>
            <person name="Mondo S."/>
            <person name="Nolan M."/>
            <person name="Ohm R."/>
            <person name="Pangilinan J."/>
            <person name="Park H.-J."/>
            <person name="Ramirez L."/>
            <person name="Alfaro M."/>
            <person name="Sun H."/>
            <person name="Tritt A."/>
            <person name="Yoshinaga Y."/>
            <person name="Zwiers L.-H."/>
            <person name="Turgeon B."/>
            <person name="Goodwin S."/>
            <person name="Spatafora J."/>
            <person name="Crous P."/>
            <person name="Grigoriev I."/>
        </authorList>
    </citation>
    <scope>NUCLEOTIDE SEQUENCE</scope>
    <source>
        <strain evidence="2">ATCC 16933</strain>
    </source>
</reference>
<feature type="region of interest" description="Disordered" evidence="1">
    <location>
        <begin position="95"/>
        <end position="122"/>
    </location>
</feature>
<organism evidence="2 3">
    <name type="scientific">Lineolata rhizophorae</name>
    <dbReference type="NCBI Taxonomy" id="578093"/>
    <lineage>
        <taxon>Eukaryota</taxon>
        <taxon>Fungi</taxon>
        <taxon>Dikarya</taxon>
        <taxon>Ascomycota</taxon>
        <taxon>Pezizomycotina</taxon>
        <taxon>Dothideomycetes</taxon>
        <taxon>Dothideomycetes incertae sedis</taxon>
        <taxon>Lineolatales</taxon>
        <taxon>Lineolataceae</taxon>
        <taxon>Lineolata</taxon>
    </lineage>
</organism>
<evidence type="ECO:0000313" key="3">
    <source>
        <dbReference type="Proteomes" id="UP000799766"/>
    </source>
</evidence>
<proteinExistence type="predicted"/>
<evidence type="ECO:0000256" key="1">
    <source>
        <dbReference type="SAM" id="MobiDB-lite"/>
    </source>
</evidence>
<dbReference type="Proteomes" id="UP000799766">
    <property type="component" value="Unassembled WGS sequence"/>
</dbReference>